<organism evidence="2 3">
    <name type="scientific">Synaphobranchus kaupii</name>
    <name type="common">Kaup's arrowtooth eel</name>
    <dbReference type="NCBI Taxonomy" id="118154"/>
    <lineage>
        <taxon>Eukaryota</taxon>
        <taxon>Metazoa</taxon>
        <taxon>Chordata</taxon>
        <taxon>Craniata</taxon>
        <taxon>Vertebrata</taxon>
        <taxon>Euteleostomi</taxon>
        <taxon>Actinopterygii</taxon>
        <taxon>Neopterygii</taxon>
        <taxon>Teleostei</taxon>
        <taxon>Anguilliformes</taxon>
        <taxon>Synaphobranchidae</taxon>
        <taxon>Synaphobranchus</taxon>
    </lineage>
</organism>
<name>A0A9Q1EAU5_SYNKA</name>
<evidence type="ECO:0000313" key="3">
    <source>
        <dbReference type="Proteomes" id="UP001152622"/>
    </source>
</evidence>
<keyword evidence="3" id="KW-1185">Reference proteome</keyword>
<feature type="region of interest" description="Disordered" evidence="1">
    <location>
        <begin position="1"/>
        <end position="27"/>
    </location>
</feature>
<gene>
    <name evidence="2" type="ORF">SKAU_G00387800</name>
</gene>
<sequence length="130" mass="14592">MSGHDGDMAKPTNTPIPTAEESTRTRNLDRTGLVLNTGKPFRIVKASSHSADHLTGLPVALVRHLLISLTEIQQRSRVVIDFTWPNFSRSSSMRGIGWFNNPEVLHNLDFLLQWVHQSLCHPVRSLSNGR</sequence>
<dbReference type="Proteomes" id="UP001152622">
    <property type="component" value="Chromosome 20"/>
</dbReference>
<evidence type="ECO:0000313" key="2">
    <source>
        <dbReference type="EMBL" id="KAJ8335438.1"/>
    </source>
</evidence>
<evidence type="ECO:0000256" key="1">
    <source>
        <dbReference type="SAM" id="MobiDB-lite"/>
    </source>
</evidence>
<accession>A0A9Q1EAU5</accession>
<reference evidence="2" key="1">
    <citation type="journal article" date="2023" name="Science">
        <title>Genome structures resolve the early diversification of teleost fishes.</title>
        <authorList>
            <person name="Parey E."/>
            <person name="Louis A."/>
            <person name="Montfort J."/>
            <person name="Bouchez O."/>
            <person name="Roques C."/>
            <person name="Iampietro C."/>
            <person name="Lluch J."/>
            <person name="Castinel A."/>
            <person name="Donnadieu C."/>
            <person name="Desvignes T."/>
            <person name="Floi Bucao C."/>
            <person name="Jouanno E."/>
            <person name="Wen M."/>
            <person name="Mejri S."/>
            <person name="Dirks R."/>
            <person name="Jansen H."/>
            <person name="Henkel C."/>
            <person name="Chen W.J."/>
            <person name="Zahm M."/>
            <person name="Cabau C."/>
            <person name="Klopp C."/>
            <person name="Thompson A.W."/>
            <person name="Robinson-Rechavi M."/>
            <person name="Braasch I."/>
            <person name="Lecointre G."/>
            <person name="Bobe J."/>
            <person name="Postlethwait J.H."/>
            <person name="Berthelot C."/>
            <person name="Roest Crollius H."/>
            <person name="Guiguen Y."/>
        </authorList>
    </citation>
    <scope>NUCLEOTIDE SEQUENCE</scope>
    <source>
        <strain evidence="2">WJC10195</strain>
    </source>
</reference>
<proteinExistence type="predicted"/>
<comment type="caution">
    <text evidence="2">The sequence shown here is derived from an EMBL/GenBank/DDBJ whole genome shotgun (WGS) entry which is preliminary data.</text>
</comment>
<dbReference type="EMBL" id="JAINUF010000020">
    <property type="protein sequence ID" value="KAJ8335438.1"/>
    <property type="molecule type" value="Genomic_DNA"/>
</dbReference>
<protein>
    <submittedName>
        <fullName evidence="2">Uncharacterized protein</fullName>
    </submittedName>
</protein>
<dbReference type="AlphaFoldDB" id="A0A9Q1EAU5"/>